<dbReference type="SUPFAM" id="SSF53756">
    <property type="entry name" value="UDP-Glycosyltransferase/glycogen phosphorylase"/>
    <property type="match status" value="1"/>
</dbReference>
<dbReference type="Proteomes" id="UP001497623">
    <property type="component" value="Unassembled WGS sequence"/>
</dbReference>
<evidence type="ECO:0000256" key="4">
    <source>
        <dbReference type="SAM" id="SignalP"/>
    </source>
</evidence>
<dbReference type="InterPro" id="IPR050271">
    <property type="entry name" value="UDP-glycosyltransferase"/>
</dbReference>
<gene>
    <name evidence="5" type="ORF">MNOR_LOCUS226</name>
</gene>
<organism evidence="5 6">
    <name type="scientific">Meganyctiphanes norvegica</name>
    <name type="common">Northern krill</name>
    <name type="synonym">Thysanopoda norvegica</name>
    <dbReference type="NCBI Taxonomy" id="48144"/>
    <lineage>
        <taxon>Eukaryota</taxon>
        <taxon>Metazoa</taxon>
        <taxon>Ecdysozoa</taxon>
        <taxon>Arthropoda</taxon>
        <taxon>Crustacea</taxon>
        <taxon>Multicrustacea</taxon>
        <taxon>Malacostraca</taxon>
        <taxon>Eumalacostraca</taxon>
        <taxon>Eucarida</taxon>
        <taxon>Euphausiacea</taxon>
        <taxon>Euphausiidae</taxon>
        <taxon>Meganyctiphanes</taxon>
    </lineage>
</organism>
<feature type="chain" id="PRO_5043550781" description="Glucuronosyltransferase" evidence="4">
    <location>
        <begin position="16"/>
        <end position="382"/>
    </location>
</feature>
<dbReference type="GO" id="GO:0008194">
    <property type="term" value="F:UDP-glycosyltransferase activity"/>
    <property type="evidence" value="ECO:0007669"/>
    <property type="project" value="InterPro"/>
</dbReference>
<dbReference type="CDD" id="cd03784">
    <property type="entry name" value="GT1_Gtf-like"/>
    <property type="match status" value="1"/>
</dbReference>
<dbReference type="EMBL" id="CAXKWB010000042">
    <property type="protein sequence ID" value="CAL4058782.1"/>
    <property type="molecule type" value="Genomic_DNA"/>
</dbReference>
<evidence type="ECO:0000313" key="6">
    <source>
        <dbReference type="Proteomes" id="UP001497623"/>
    </source>
</evidence>
<comment type="caution">
    <text evidence="5">The sequence shown here is derived from an EMBL/GenBank/DDBJ whole genome shotgun (WGS) entry which is preliminary data.</text>
</comment>
<reference evidence="5 6" key="1">
    <citation type="submission" date="2024-05" db="EMBL/GenBank/DDBJ databases">
        <authorList>
            <person name="Wallberg A."/>
        </authorList>
    </citation>
    <scope>NUCLEOTIDE SEQUENCE [LARGE SCALE GENOMIC DNA]</scope>
</reference>
<evidence type="ECO:0000256" key="1">
    <source>
        <dbReference type="ARBA" id="ARBA00009995"/>
    </source>
</evidence>
<accession>A0AAV2PIG1</accession>
<evidence type="ECO:0000256" key="3">
    <source>
        <dbReference type="ARBA" id="ARBA00022679"/>
    </source>
</evidence>
<keyword evidence="6" id="KW-1185">Reference proteome</keyword>
<evidence type="ECO:0008006" key="7">
    <source>
        <dbReference type="Google" id="ProtNLM"/>
    </source>
</evidence>
<protein>
    <recommendedName>
        <fullName evidence="7">Glucuronosyltransferase</fullName>
    </recommendedName>
</protein>
<feature type="non-terminal residue" evidence="5">
    <location>
        <position position="382"/>
    </location>
</feature>
<sequence length="382" mass="42046">MRQLILLMMCAIATAESTANIMEDVEVPATAHRILMLAPAAMPSHTIAFMEIASVLADRGHQITVAVPRKFGRANMREIVLPVKTIQVPNAFQGRLATTSLINEWVPMCLSALGSQEIQDLKKEEFDLIILLAVMSECFVSLVHDMQVPYILTTPLKLVGTTAFWLAGNPMFYSMTPGFMTGAVPGDSGLTYLDKFGVIGTEGMSTAIITYCYWNMDVECRKQGLCAPDMPNMNELLLNNSLIFVNGIRTLENPALPIVPGVIYAGGIHLRAPKPVPQDLEEWASESGEEGFIYFSMGSVVKPSDMPSEYKEALISAFAALPVRVLWKWDEDSIANLSTNVRLAKWLPQQDVLGHPRLRLFITHGGYHSTLEAMYNGVPVLG</sequence>
<name>A0AAV2PIG1_MEGNR</name>
<dbReference type="Pfam" id="PF00201">
    <property type="entry name" value="UDPGT"/>
    <property type="match status" value="1"/>
</dbReference>
<dbReference type="FunFam" id="3.40.50.2000:FF:000021">
    <property type="entry name" value="UDP-glucuronosyltransferase"/>
    <property type="match status" value="1"/>
</dbReference>
<dbReference type="Gene3D" id="3.40.50.2000">
    <property type="entry name" value="Glycogen Phosphorylase B"/>
    <property type="match status" value="2"/>
</dbReference>
<dbReference type="AlphaFoldDB" id="A0AAV2PIG1"/>
<keyword evidence="2" id="KW-0328">Glycosyltransferase</keyword>
<evidence type="ECO:0000313" key="5">
    <source>
        <dbReference type="EMBL" id="CAL4058782.1"/>
    </source>
</evidence>
<keyword evidence="4" id="KW-0732">Signal</keyword>
<dbReference type="InterPro" id="IPR002213">
    <property type="entry name" value="UDP_glucos_trans"/>
</dbReference>
<comment type="similarity">
    <text evidence="1">Belongs to the UDP-glycosyltransferase family.</text>
</comment>
<proteinExistence type="inferred from homology"/>
<dbReference type="PANTHER" id="PTHR48043:SF27">
    <property type="entry name" value="UDP-GLUCURONOSYLTRANSFERASE"/>
    <property type="match status" value="1"/>
</dbReference>
<feature type="signal peptide" evidence="4">
    <location>
        <begin position="1"/>
        <end position="15"/>
    </location>
</feature>
<keyword evidence="3" id="KW-0808">Transferase</keyword>
<dbReference type="PANTHER" id="PTHR48043">
    <property type="entry name" value="EG:EG0003.4 PROTEIN-RELATED"/>
    <property type="match status" value="1"/>
</dbReference>
<evidence type="ECO:0000256" key="2">
    <source>
        <dbReference type="ARBA" id="ARBA00022676"/>
    </source>
</evidence>